<dbReference type="GO" id="GO:0005524">
    <property type="term" value="F:ATP binding"/>
    <property type="evidence" value="ECO:0007669"/>
    <property type="project" value="UniProtKB-KW"/>
</dbReference>
<dbReference type="InterPro" id="IPR013126">
    <property type="entry name" value="Hsp_70_fam"/>
</dbReference>
<evidence type="ECO:0000256" key="5">
    <source>
        <dbReference type="ARBA" id="ARBA00023186"/>
    </source>
</evidence>
<comment type="caution">
    <text evidence="8">The sequence shown here is derived from an EMBL/GenBank/DDBJ whole genome shotgun (WGS) entry which is preliminary data.</text>
</comment>
<evidence type="ECO:0000256" key="1">
    <source>
        <dbReference type="ARBA" id="ARBA00022574"/>
    </source>
</evidence>
<feature type="repeat" description="WD" evidence="6">
    <location>
        <begin position="653"/>
        <end position="694"/>
    </location>
</feature>
<dbReference type="PROSITE" id="PS50294">
    <property type="entry name" value="WD_REPEATS_REGION"/>
    <property type="match status" value="4"/>
</dbReference>
<feature type="repeat" description="WD" evidence="6">
    <location>
        <begin position="695"/>
        <end position="737"/>
    </location>
</feature>
<dbReference type="AlphaFoldDB" id="A0A327ZCE8"/>
<protein>
    <submittedName>
        <fullName evidence="8">WD domain G-beta repeat uncharacterized protein</fullName>
    </submittedName>
</protein>
<dbReference type="InterPro" id="IPR036322">
    <property type="entry name" value="WD40_repeat_dom_sf"/>
</dbReference>
<dbReference type="SMART" id="SM00320">
    <property type="entry name" value="WD40"/>
    <property type="match status" value="6"/>
</dbReference>
<keyword evidence="5" id="KW-0143">Chaperone</keyword>
<evidence type="ECO:0000256" key="7">
    <source>
        <dbReference type="SAM" id="MobiDB-lite"/>
    </source>
</evidence>
<dbReference type="PANTHER" id="PTHR19879:SF9">
    <property type="entry name" value="TRANSCRIPTION INITIATION FACTOR TFIID SUBUNIT 5"/>
    <property type="match status" value="1"/>
</dbReference>
<feature type="repeat" description="WD" evidence="6">
    <location>
        <begin position="523"/>
        <end position="564"/>
    </location>
</feature>
<dbReference type="SUPFAM" id="SSF50978">
    <property type="entry name" value="WD40 repeat-like"/>
    <property type="match status" value="1"/>
</dbReference>
<dbReference type="InterPro" id="IPR043129">
    <property type="entry name" value="ATPase_NBD"/>
</dbReference>
<dbReference type="Pfam" id="PF00012">
    <property type="entry name" value="HSP70"/>
    <property type="match status" value="2"/>
</dbReference>
<feature type="repeat" description="WD" evidence="6">
    <location>
        <begin position="565"/>
        <end position="606"/>
    </location>
</feature>
<feature type="region of interest" description="Disordered" evidence="7">
    <location>
        <begin position="386"/>
        <end position="435"/>
    </location>
</feature>
<name>A0A327ZCE8_9ACTN</name>
<dbReference type="OrthoDB" id="3333926at2"/>
<dbReference type="CDD" id="cd00200">
    <property type="entry name" value="WD40"/>
    <property type="match status" value="1"/>
</dbReference>
<gene>
    <name evidence="8" type="ORF">B0I29_10678</name>
</gene>
<keyword evidence="1 6" id="KW-0853">WD repeat</keyword>
<dbReference type="EMBL" id="QLMJ01000006">
    <property type="protein sequence ID" value="RAK37812.1"/>
    <property type="molecule type" value="Genomic_DNA"/>
</dbReference>
<dbReference type="Gene3D" id="3.90.640.10">
    <property type="entry name" value="Actin, Chain A, domain 4"/>
    <property type="match status" value="1"/>
</dbReference>
<dbReference type="InterPro" id="IPR015943">
    <property type="entry name" value="WD40/YVTN_repeat-like_dom_sf"/>
</dbReference>
<dbReference type="SUPFAM" id="SSF53067">
    <property type="entry name" value="Actin-like ATPase domain"/>
    <property type="match status" value="2"/>
</dbReference>
<sequence length="815" mass="83833">MADARVRLGIDFGTTTTVAMLAGRDGQIRPLLFDASPLMPSGVFAGPDGTLLTGADAARAAVASPGAYEAAPKRLVDDDTAWLGEQEYAVADLFAAVLRRVLDEARRAAGGPPDEIVLTHPAGWGPARLGVLTEAAGRAGLGPVVFVTEPVAAAAYFVTVLGHRFASGQSLVIYDLGAGTFDVSVVRLTPAGSAVPAGRGGSSAGSTVPDGSAVPAGFTVLASSGIDVGGRDLDTTIVEHARAHTDAQEAWGRLDWPQTAAEHQARYAVWQGARAAKELLSRHTSADLHLPLVGVDLHVTRDEFDAAARPLLDRTVDLTLAVLREAGVAPEAVAGVFLVGGSGRIPLVSTLLHRRLRIVPTVIDQPELIVAEGSLHADQPAALPSALPAAAPAPTPVPAPAPAPVPAPAPASAPAPAPASAPAPAPASAPAPAPAPVQLQATPVSVPLQATPTAVLPPAWSPGLQANRAADQDDDWQSSHTIAAVVLVLVFALLAIVALGKGDDFIEPRNTPADPTLSAAAVLTGFTDVVECVRFSPDGRYVAGAADDGTVRVWETATSRELPTLRGHEGKVIDLEFTSDSRGLVSGGLDNTVRLWDVETGRQSGKLTGAAASAPYPPLLALIDGGSTVAVASAGGDVRLRDLGGGSDRGLLDSAPNTAVFGVALSGDGKSLAAGRGEQDVVVWDLASRKPTATLKGHTDTVYEVMFHPADDDLLASASKDGTVRLWQISTGTQLRTFKTSGEITTNLAFSPDGKFLASGDTGGNVRLWNTETGRLLDELTGQDIIASVDINPTGTLLAIGGVRRTLELWRIENR</sequence>
<keyword evidence="2" id="KW-0677">Repeat</keyword>
<evidence type="ECO:0000313" key="9">
    <source>
        <dbReference type="Proteomes" id="UP000249341"/>
    </source>
</evidence>
<dbReference type="PANTHER" id="PTHR19879">
    <property type="entry name" value="TRANSCRIPTION INITIATION FACTOR TFIID"/>
    <property type="match status" value="1"/>
</dbReference>
<dbReference type="GO" id="GO:0140662">
    <property type="term" value="F:ATP-dependent protein folding chaperone"/>
    <property type="evidence" value="ECO:0007669"/>
    <property type="project" value="InterPro"/>
</dbReference>
<dbReference type="Pfam" id="PF00400">
    <property type="entry name" value="WD40"/>
    <property type="match status" value="4"/>
</dbReference>
<dbReference type="InterPro" id="IPR019775">
    <property type="entry name" value="WD40_repeat_CS"/>
</dbReference>
<evidence type="ECO:0000256" key="4">
    <source>
        <dbReference type="ARBA" id="ARBA00022840"/>
    </source>
</evidence>
<dbReference type="PROSITE" id="PS50082">
    <property type="entry name" value="WD_REPEATS_2"/>
    <property type="match status" value="6"/>
</dbReference>
<dbReference type="PROSITE" id="PS00678">
    <property type="entry name" value="WD_REPEATS_1"/>
    <property type="match status" value="2"/>
</dbReference>
<proteinExistence type="predicted"/>
<keyword evidence="3" id="KW-0547">Nucleotide-binding</keyword>
<feature type="repeat" description="WD" evidence="6">
    <location>
        <begin position="738"/>
        <end position="779"/>
    </location>
</feature>
<keyword evidence="4" id="KW-0067">ATP-binding</keyword>
<dbReference type="InterPro" id="IPR020472">
    <property type="entry name" value="WD40_PAC1"/>
</dbReference>
<keyword evidence="9" id="KW-1185">Reference proteome</keyword>
<dbReference type="InterPro" id="IPR001680">
    <property type="entry name" value="WD40_rpt"/>
</dbReference>
<evidence type="ECO:0000256" key="3">
    <source>
        <dbReference type="ARBA" id="ARBA00022741"/>
    </source>
</evidence>
<evidence type="ECO:0000313" key="8">
    <source>
        <dbReference type="EMBL" id="RAK37812.1"/>
    </source>
</evidence>
<accession>A0A327ZCE8</accession>
<feature type="repeat" description="WD" evidence="6">
    <location>
        <begin position="786"/>
        <end position="815"/>
    </location>
</feature>
<reference evidence="8 9" key="1">
    <citation type="submission" date="2018-06" db="EMBL/GenBank/DDBJ databases">
        <title>Genomic Encyclopedia of Type Strains, Phase III (KMG-III): the genomes of soil and plant-associated and newly described type strains.</title>
        <authorList>
            <person name="Whitman W."/>
        </authorList>
    </citation>
    <scope>NUCLEOTIDE SEQUENCE [LARGE SCALE GENOMIC DNA]</scope>
    <source>
        <strain evidence="8 9">CGMCC 4.7090</strain>
    </source>
</reference>
<evidence type="ECO:0000256" key="2">
    <source>
        <dbReference type="ARBA" id="ARBA00022737"/>
    </source>
</evidence>
<dbReference type="Gene3D" id="2.130.10.10">
    <property type="entry name" value="YVTN repeat-like/Quinoprotein amine dehydrogenase"/>
    <property type="match status" value="2"/>
</dbReference>
<dbReference type="PRINTS" id="PR00320">
    <property type="entry name" value="GPROTEINBRPT"/>
</dbReference>
<dbReference type="Proteomes" id="UP000249341">
    <property type="component" value="Unassembled WGS sequence"/>
</dbReference>
<evidence type="ECO:0000256" key="6">
    <source>
        <dbReference type="PROSITE-ProRule" id="PRU00221"/>
    </source>
</evidence>
<dbReference type="Gene3D" id="3.30.420.40">
    <property type="match status" value="2"/>
</dbReference>
<feature type="compositionally biased region" description="Pro residues" evidence="7">
    <location>
        <begin position="391"/>
        <end position="435"/>
    </location>
</feature>
<organism evidence="8 9">
    <name type="scientific">Actinoplanes lutulentus</name>
    <dbReference type="NCBI Taxonomy" id="1287878"/>
    <lineage>
        <taxon>Bacteria</taxon>
        <taxon>Bacillati</taxon>
        <taxon>Actinomycetota</taxon>
        <taxon>Actinomycetes</taxon>
        <taxon>Micromonosporales</taxon>
        <taxon>Micromonosporaceae</taxon>
        <taxon>Actinoplanes</taxon>
    </lineage>
</organism>
<dbReference type="RefSeq" id="WP_146616798.1">
    <property type="nucleotide sequence ID" value="NZ_JACHWI010000005.1"/>
</dbReference>